<organism evidence="2 3">
    <name type="scientific">Thalassotalea piscium</name>
    <dbReference type="NCBI Taxonomy" id="1230533"/>
    <lineage>
        <taxon>Bacteria</taxon>
        <taxon>Pseudomonadati</taxon>
        <taxon>Pseudomonadota</taxon>
        <taxon>Gammaproteobacteria</taxon>
        <taxon>Alteromonadales</taxon>
        <taxon>Colwelliaceae</taxon>
        <taxon>Thalassotalea</taxon>
    </lineage>
</organism>
<keyword evidence="3" id="KW-1185">Reference proteome</keyword>
<dbReference type="AlphaFoldDB" id="A0A7X0TTL9"/>
<evidence type="ECO:0000313" key="2">
    <source>
        <dbReference type="EMBL" id="MBB6543225.1"/>
    </source>
</evidence>
<dbReference type="Gene3D" id="3.30.110.170">
    <property type="entry name" value="Protein of unknown function (DUF541), domain 1"/>
    <property type="match status" value="1"/>
</dbReference>
<gene>
    <name evidence="2" type="ORF">HNQ55_001732</name>
</gene>
<comment type="caution">
    <text evidence="2">The sequence shown here is derived from an EMBL/GenBank/DDBJ whole genome shotgun (WGS) entry which is preliminary data.</text>
</comment>
<proteinExistence type="predicted"/>
<dbReference type="GO" id="GO:0006974">
    <property type="term" value="P:DNA damage response"/>
    <property type="evidence" value="ECO:0007669"/>
    <property type="project" value="TreeGrafter"/>
</dbReference>
<dbReference type="EMBL" id="JACHHU010000011">
    <property type="protein sequence ID" value="MBB6543225.1"/>
    <property type="molecule type" value="Genomic_DNA"/>
</dbReference>
<dbReference type="PANTHER" id="PTHR34387:SF2">
    <property type="entry name" value="SLR1258 PROTEIN"/>
    <property type="match status" value="1"/>
</dbReference>
<evidence type="ECO:0000256" key="1">
    <source>
        <dbReference type="SAM" id="SignalP"/>
    </source>
</evidence>
<feature type="signal peptide" evidence="1">
    <location>
        <begin position="1"/>
        <end position="21"/>
    </location>
</feature>
<name>A0A7X0TTL9_9GAMM</name>
<dbReference type="PANTHER" id="PTHR34387">
    <property type="entry name" value="SLR1258 PROTEIN"/>
    <property type="match status" value="1"/>
</dbReference>
<dbReference type="Gene3D" id="3.30.70.2970">
    <property type="entry name" value="Protein of unknown function (DUF541), domain 2"/>
    <property type="match status" value="1"/>
</dbReference>
<protein>
    <recommendedName>
        <fullName evidence="4">DUF541 domain-containing protein</fullName>
    </recommendedName>
</protein>
<keyword evidence="1" id="KW-0732">Signal</keyword>
<dbReference type="Proteomes" id="UP000537141">
    <property type="component" value="Unassembled WGS sequence"/>
</dbReference>
<dbReference type="RefSeq" id="WP_184424015.1">
    <property type="nucleotide sequence ID" value="NZ_AP027362.1"/>
</dbReference>
<accession>A0A7X0TTL9</accession>
<reference evidence="2 3" key="1">
    <citation type="submission" date="2020-08" db="EMBL/GenBank/DDBJ databases">
        <title>Genomic Encyclopedia of Type Strains, Phase IV (KMG-IV): sequencing the most valuable type-strain genomes for metagenomic binning, comparative biology and taxonomic classification.</title>
        <authorList>
            <person name="Goeker M."/>
        </authorList>
    </citation>
    <scope>NUCLEOTIDE SEQUENCE [LARGE SCALE GENOMIC DNA]</scope>
    <source>
        <strain evidence="2 3">DSM 26287</strain>
    </source>
</reference>
<dbReference type="Pfam" id="PF04402">
    <property type="entry name" value="SIMPL"/>
    <property type="match status" value="1"/>
</dbReference>
<evidence type="ECO:0000313" key="3">
    <source>
        <dbReference type="Proteomes" id="UP000537141"/>
    </source>
</evidence>
<feature type="chain" id="PRO_5030509317" description="DUF541 domain-containing protein" evidence="1">
    <location>
        <begin position="22"/>
        <end position="253"/>
    </location>
</feature>
<dbReference type="InterPro" id="IPR007497">
    <property type="entry name" value="SIMPL/DUF541"/>
</dbReference>
<sequence>MLIRHLTLVLGLSFLSAIVHASDSGIEVVGKAAIKAVPDQFSITLEIKQRGVVASKAKAIVDNKSRLVMRELSKIGFEDKAIDSSKIIMFPVYEKPSIVIDNSIAKTRMSDNQKIETPLHVLTSEKNSVVLSYFDVTRTFIIAFDDLAKYDQLLDVVTKVGVSHISSLTMSYKDSEAIYQQALEQALQNAKNKAQTIAKQMNVKLAGLTSLKETGYHAPQAYAMMSEARGFRSSVSEKEVSAQVIANFAIKSN</sequence>
<dbReference type="InterPro" id="IPR052022">
    <property type="entry name" value="26kDa_periplasmic_antigen"/>
</dbReference>
<evidence type="ECO:0008006" key="4">
    <source>
        <dbReference type="Google" id="ProtNLM"/>
    </source>
</evidence>